<feature type="repeat" description="TPR" evidence="3">
    <location>
        <begin position="321"/>
        <end position="354"/>
    </location>
</feature>
<dbReference type="Proteomes" id="UP000801492">
    <property type="component" value="Unassembled WGS sequence"/>
</dbReference>
<dbReference type="SMART" id="SM00028">
    <property type="entry name" value="TPR"/>
    <property type="match status" value="3"/>
</dbReference>
<dbReference type="PANTHER" id="PTHR45831:SF2">
    <property type="entry name" value="LD24721P"/>
    <property type="match status" value="1"/>
</dbReference>
<proteinExistence type="predicted"/>
<evidence type="ECO:0000256" key="3">
    <source>
        <dbReference type="PROSITE-ProRule" id="PRU00339"/>
    </source>
</evidence>
<dbReference type="PANTHER" id="PTHR45831">
    <property type="entry name" value="LD24721P"/>
    <property type="match status" value="1"/>
</dbReference>
<dbReference type="Pfam" id="PF13181">
    <property type="entry name" value="TPR_8"/>
    <property type="match status" value="1"/>
</dbReference>
<dbReference type="GO" id="GO:0006620">
    <property type="term" value="P:post-translational protein targeting to endoplasmic reticulum membrane"/>
    <property type="evidence" value="ECO:0007669"/>
    <property type="project" value="TreeGrafter"/>
</dbReference>
<dbReference type="GO" id="GO:0016020">
    <property type="term" value="C:membrane"/>
    <property type="evidence" value="ECO:0007669"/>
    <property type="project" value="TreeGrafter"/>
</dbReference>
<dbReference type="InterPro" id="IPR036397">
    <property type="entry name" value="RNaseH_sf"/>
</dbReference>
<dbReference type="InterPro" id="IPR019734">
    <property type="entry name" value="TPR_rpt"/>
</dbReference>
<dbReference type="PROSITE" id="PS50005">
    <property type="entry name" value="TPR"/>
    <property type="match status" value="2"/>
</dbReference>
<dbReference type="EMBL" id="VTPC01001554">
    <property type="protein sequence ID" value="KAF2901555.1"/>
    <property type="molecule type" value="Genomic_DNA"/>
</dbReference>
<evidence type="ECO:0000256" key="1">
    <source>
        <dbReference type="ARBA" id="ARBA00022737"/>
    </source>
</evidence>
<reference evidence="4" key="1">
    <citation type="submission" date="2019-08" db="EMBL/GenBank/DDBJ databases">
        <title>The genome of the North American firefly Photinus pyralis.</title>
        <authorList>
            <consortium name="Photinus pyralis genome working group"/>
            <person name="Fallon T.R."/>
            <person name="Sander Lower S.E."/>
            <person name="Weng J.-K."/>
        </authorList>
    </citation>
    <scope>NUCLEOTIDE SEQUENCE</scope>
    <source>
        <strain evidence="4">TRF0915ILg1</strain>
        <tissue evidence="4">Whole body</tissue>
    </source>
</reference>
<dbReference type="GO" id="GO:0072380">
    <property type="term" value="C:TRC complex"/>
    <property type="evidence" value="ECO:0007669"/>
    <property type="project" value="TreeGrafter"/>
</dbReference>
<evidence type="ECO:0000313" key="5">
    <source>
        <dbReference type="Proteomes" id="UP000801492"/>
    </source>
</evidence>
<name>A0A8K0DJD2_IGNLU</name>
<dbReference type="SUPFAM" id="SSF48452">
    <property type="entry name" value="TPR-like"/>
    <property type="match status" value="1"/>
</dbReference>
<accession>A0A8K0DJD2</accession>
<dbReference type="InterPro" id="IPR047150">
    <property type="entry name" value="SGT"/>
</dbReference>
<dbReference type="AlphaFoldDB" id="A0A8K0DJD2"/>
<dbReference type="Gene3D" id="1.25.40.10">
    <property type="entry name" value="Tetratricopeptide repeat domain"/>
    <property type="match status" value="1"/>
</dbReference>
<dbReference type="Gene3D" id="3.30.420.10">
    <property type="entry name" value="Ribonuclease H-like superfamily/Ribonuclease H"/>
    <property type="match status" value="1"/>
</dbReference>
<keyword evidence="5" id="KW-1185">Reference proteome</keyword>
<comment type="caution">
    <text evidence="4">The sequence shown here is derived from an EMBL/GenBank/DDBJ whole genome shotgun (WGS) entry which is preliminary data.</text>
</comment>
<feature type="repeat" description="TPR" evidence="3">
    <location>
        <begin position="389"/>
        <end position="422"/>
    </location>
</feature>
<organism evidence="4 5">
    <name type="scientific">Ignelater luminosus</name>
    <name type="common">Cucubano</name>
    <name type="synonym">Pyrophorus luminosus</name>
    <dbReference type="NCBI Taxonomy" id="2038154"/>
    <lineage>
        <taxon>Eukaryota</taxon>
        <taxon>Metazoa</taxon>
        <taxon>Ecdysozoa</taxon>
        <taxon>Arthropoda</taxon>
        <taxon>Hexapoda</taxon>
        <taxon>Insecta</taxon>
        <taxon>Pterygota</taxon>
        <taxon>Neoptera</taxon>
        <taxon>Endopterygota</taxon>
        <taxon>Coleoptera</taxon>
        <taxon>Polyphaga</taxon>
        <taxon>Elateriformia</taxon>
        <taxon>Elateroidea</taxon>
        <taxon>Elateridae</taxon>
        <taxon>Agrypninae</taxon>
        <taxon>Pyrophorini</taxon>
        <taxon>Ignelater</taxon>
    </lineage>
</organism>
<dbReference type="GO" id="GO:0060090">
    <property type="term" value="F:molecular adaptor activity"/>
    <property type="evidence" value="ECO:0007669"/>
    <property type="project" value="TreeGrafter"/>
</dbReference>
<sequence>MAVCRNDAVLSGRIREHVKTLKTRQSVQKPIFYHETPLLRQREREQFKIPRVRLYRLILEEEKKRGVEEIKVPKRSMQAVQWMPKQKKLIWRLYPYQRNLYMSHNPTQKANLCLYKYHIPRGSTVPHKGLGNIFASQGIPFNDNTTIFKSDKFTAYYKTNGMGQLHSAPNHPGRNRLPERTNRSILFAKKRLLVSILNFVEKELQEDATKKATFNHMLKEIKAAYNINYQKEKAAKIEGENLVEIVENCTQLSEPDFNKQLVINSAMNFFTEECTKVDKVKSIKTIISDFEKLVKFTHLPREVENTAATINLLQIFSETQAAFYKTKGDEYFAKKEYKKAVQAFTMAINYTPTDETLFYDRAEANARLNNHGNVVKDSLEALRLNPAFAKSYGRLGWIFLGMHRYEDAVDSFQGAIYLDPTNHDYKVGLEIAQNRLRDQGGYCVIL</sequence>
<keyword evidence="2 3" id="KW-0802">TPR repeat</keyword>
<dbReference type="GO" id="GO:0003676">
    <property type="term" value="F:nucleic acid binding"/>
    <property type="evidence" value="ECO:0007669"/>
    <property type="project" value="InterPro"/>
</dbReference>
<gene>
    <name evidence="4" type="ORF">ILUMI_04633</name>
</gene>
<dbReference type="OrthoDB" id="2335338at2759"/>
<evidence type="ECO:0000313" key="4">
    <source>
        <dbReference type="EMBL" id="KAF2901555.1"/>
    </source>
</evidence>
<keyword evidence="1" id="KW-0677">Repeat</keyword>
<dbReference type="InterPro" id="IPR011990">
    <property type="entry name" value="TPR-like_helical_dom_sf"/>
</dbReference>
<evidence type="ECO:0000256" key="2">
    <source>
        <dbReference type="ARBA" id="ARBA00022803"/>
    </source>
</evidence>
<protein>
    <submittedName>
        <fullName evidence="4">Uncharacterized protein</fullName>
    </submittedName>
</protein>